<proteinExistence type="predicted"/>
<comment type="caution">
    <text evidence="1">The sequence shown here is derived from an EMBL/GenBank/DDBJ whole genome shotgun (WGS) entry which is preliminary data.</text>
</comment>
<name>A0ABW5EIQ7_9BURK</name>
<organism evidence="1 2">
    <name type="scientific">Delftia deserti</name>
    <dbReference type="NCBI Taxonomy" id="1651218"/>
    <lineage>
        <taxon>Bacteria</taxon>
        <taxon>Pseudomonadati</taxon>
        <taxon>Pseudomonadota</taxon>
        <taxon>Betaproteobacteria</taxon>
        <taxon>Burkholderiales</taxon>
        <taxon>Comamonadaceae</taxon>
        <taxon>Delftia</taxon>
    </lineage>
</organism>
<dbReference type="Proteomes" id="UP001597287">
    <property type="component" value="Unassembled WGS sequence"/>
</dbReference>
<keyword evidence="2" id="KW-1185">Reference proteome</keyword>
<evidence type="ECO:0000313" key="1">
    <source>
        <dbReference type="EMBL" id="MFD2318002.1"/>
    </source>
</evidence>
<sequence length="57" mass="6106">MARRKHPLVSLVLWLAVALMATLCALAFVVARQATPPDLNAVFLDGLAQGSSLCKEQ</sequence>
<gene>
    <name evidence="1" type="ORF">ACFSPV_04755</name>
</gene>
<accession>A0ABW5EIQ7</accession>
<reference evidence="2" key="1">
    <citation type="journal article" date="2019" name="Int. J. Syst. Evol. Microbiol.">
        <title>The Global Catalogue of Microorganisms (GCM) 10K type strain sequencing project: providing services to taxonomists for standard genome sequencing and annotation.</title>
        <authorList>
            <consortium name="The Broad Institute Genomics Platform"/>
            <consortium name="The Broad Institute Genome Sequencing Center for Infectious Disease"/>
            <person name="Wu L."/>
            <person name="Ma J."/>
        </authorList>
    </citation>
    <scope>NUCLEOTIDE SEQUENCE [LARGE SCALE GENOMIC DNA]</scope>
    <source>
        <strain evidence="2">CCUG 62793</strain>
    </source>
</reference>
<evidence type="ECO:0000313" key="2">
    <source>
        <dbReference type="Proteomes" id="UP001597287"/>
    </source>
</evidence>
<protein>
    <submittedName>
        <fullName evidence="1">Uncharacterized protein</fullName>
    </submittedName>
</protein>
<dbReference type="EMBL" id="JBHUIG010000003">
    <property type="protein sequence ID" value="MFD2318002.1"/>
    <property type="molecule type" value="Genomic_DNA"/>
</dbReference>
<dbReference type="RefSeq" id="WP_198803985.1">
    <property type="nucleotide sequence ID" value="NZ_JBHSIH010000001.1"/>
</dbReference>